<dbReference type="AlphaFoldDB" id="A0A5C4STY9"/>
<accession>A0A5C4STY9</accession>
<dbReference type="SUPFAM" id="SSF102114">
    <property type="entry name" value="Radical SAM enzymes"/>
    <property type="match status" value="1"/>
</dbReference>
<dbReference type="InterPro" id="IPR007197">
    <property type="entry name" value="rSAM"/>
</dbReference>
<reference evidence="8 9" key="1">
    <citation type="submission" date="2019-05" db="EMBL/GenBank/DDBJ databases">
        <title>Tamlana fucoidanivorans sp. nov., isolated from the surface of algae collected from Fujian province in China.</title>
        <authorList>
            <person name="Li J."/>
        </authorList>
    </citation>
    <scope>NUCLEOTIDE SEQUENCE [LARGE SCALE GENOMIC DNA]</scope>
    <source>
        <strain evidence="8 9">CW2-9</strain>
    </source>
</reference>
<keyword evidence="2" id="KW-0004">4Fe-4S</keyword>
<evidence type="ECO:0000313" key="8">
    <source>
        <dbReference type="EMBL" id="TNJ47091.1"/>
    </source>
</evidence>
<dbReference type="RefSeq" id="WP_139694553.1">
    <property type="nucleotide sequence ID" value="NZ_CP074074.1"/>
</dbReference>
<dbReference type="InterPro" id="IPR034428">
    <property type="entry name" value="ThiH/NoCL/HydG-like"/>
</dbReference>
<keyword evidence="9" id="KW-1185">Reference proteome</keyword>
<comment type="caution">
    <text evidence="8">The sequence shown here is derived from an EMBL/GenBank/DDBJ whole genome shotgun (WGS) entry which is preliminary data.</text>
</comment>
<feature type="domain" description="Radical SAM core" evidence="7">
    <location>
        <begin position="71"/>
        <end position="300"/>
    </location>
</feature>
<dbReference type="InterPro" id="IPR058240">
    <property type="entry name" value="rSAM_sf"/>
</dbReference>
<keyword evidence="3" id="KW-0949">S-adenosyl-L-methionine</keyword>
<dbReference type="CDD" id="cd01335">
    <property type="entry name" value="Radical_SAM"/>
    <property type="match status" value="1"/>
</dbReference>
<dbReference type="PROSITE" id="PS51918">
    <property type="entry name" value="RADICAL_SAM"/>
    <property type="match status" value="1"/>
</dbReference>
<proteinExistence type="predicted"/>
<dbReference type="PANTHER" id="PTHR43583:SF1">
    <property type="entry name" value="2-IMINOACETATE SYNTHASE"/>
    <property type="match status" value="1"/>
</dbReference>
<gene>
    <name evidence="8" type="primary">thiH</name>
    <name evidence="8" type="ORF">FGF67_00795</name>
</gene>
<organism evidence="8 9">
    <name type="scientific">Allotamlana fucoidanivorans</name>
    <dbReference type="NCBI Taxonomy" id="2583814"/>
    <lineage>
        <taxon>Bacteria</taxon>
        <taxon>Pseudomonadati</taxon>
        <taxon>Bacteroidota</taxon>
        <taxon>Flavobacteriia</taxon>
        <taxon>Flavobacteriales</taxon>
        <taxon>Flavobacteriaceae</taxon>
        <taxon>Allotamlana</taxon>
    </lineage>
</organism>
<dbReference type="OrthoDB" id="9801120at2"/>
<dbReference type="GO" id="GO:0051539">
    <property type="term" value="F:4 iron, 4 sulfur cluster binding"/>
    <property type="evidence" value="ECO:0007669"/>
    <property type="project" value="UniProtKB-KW"/>
</dbReference>
<evidence type="ECO:0000256" key="1">
    <source>
        <dbReference type="ARBA" id="ARBA00001966"/>
    </source>
</evidence>
<dbReference type="SFLD" id="SFLDS00029">
    <property type="entry name" value="Radical_SAM"/>
    <property type="match status" value="1"/>
</dbReference>
<keyword evidence="6" id="KW-0411">Iron-sulfur</keyword>
<dbReference type="SFLD" id="SFLDG01060">
    <property type="entry name" value="BATS_domain_containing"/>
    <property type="match status" value="1"/>
</dbReference>
<dbReference type="Pfam" id="PF04055">
    <property type="entry name" value="Radical_SAM"/>
    <property type="match status" value="1"/>
</dbReference>
<keyword evidence="5" id="KW-0408">Iron</keyword>
<sequence>MHNFKDTFNQYNWDDLEREIYAFTSADVERVLAKQKITLDDFKVLISPAAKPFIEQMAQRSNAITKKRFGNTIQMYIPMYLSNECQNICTYCGFSMTNKIRRRTLTDAEILKEAAYIKSLGYDHILLVTGEANKTVGVSYLKHAIQLIRSQFSNISIEVQPMDQEEYETLISEGLYAVLVYQETYNEATYKIHHPKGRKSNFDYRLETPDRLGRAGIHKIGMGALFGLEDWRVDSFYTALHLKYLQKTYWKTKYSISFPRLRPHQGDVQPKVEMTDADLVQLICAYRLLDEDVELSMSTRESETFRNHIIHLGITSISAESKTNPGGYVVEPESLEQFEISDERSTEAIKNMIKSQGYEVVWKDWEKHYTETH</sequence>
<evidence type="ECO:0000259" key="7">
    <source>
        <dbReference type="PROSITE" id="PS51918"/>
    </source>
</evidence>
<evidence type="ECO:0000256" key="2">
    <source>
        <dbReference type="ARBA" id="ARBA00022485"/>
    </source>
</evidence>
<dbReference type="SFLD" id="SFLDG01081">
    <property type="entry name" value="cleavage_of_the_Ca-Cb_bond_in"/>
    <property type="match status" value="1"/>
</dbReference>
<dbReference type="GO" id="GO:0005506">
    <property type="term" value="F:iron ion binding"/>
    <property type="evidence" value="ECO:0007669"/>
    <property type="project" value="InterPro"/>
</dbReference>
<dbReference type="GO" id="GO:0009228">
    <property type="term" value="P:thiamine biosynthetic process"/>
    <property type="evidence" value="ECO:0007669"/>
    <property type="project" value="InterPro"/>
</dbReference>
<dbReference type="Gene3D" id="3.20.20.70">
    <property type="entry name" value="Aldolase class I"/>
    <property type="match status" value="1"/>
</dbReference>
<comment type="cofactor">
    <cofactor evidence="1">
        <name>[4Fe-4S] cluster</name>
        <dbReference type="ChEBI" id="CHEBI:49883"/>
    </cofactor>
</comment>
<evidence type="ECO:0000256" key="5">
    <source>
        <dbReference type="ARBA" id="ARBA00023004"/>
    </source>
</evidence>
<dbReference type="Pfam" id="PF06968">
    <property type="entry name" value="BATS"/>
    <property type="match status" value="1"/>
</dbReference>
<dbReference type="SFLD" id="SFLDF00301">
    <property type="entry name" value="2-iminoacetate_synthase_(ThiH)"/>
    <property type="match status" value="1"/>
</dbReference>
<evidence type="ECO:0000256" key="6">
    <source>
        <dbReference type="ARBA" id="ARBA00023014"/>
    </source>
</evidence>
<dbReference type="GO" id="GO:0003824">
    <property type="term" value="F:catalytic activity"/>
    <property type="evidence" value="ECO:0007669"/>
    <property type="project" value="InterPro"/>
</dbReference>
<name>A0A5C4STY9_9FLAO</name>
<evidence type="ECO:0000313" key="9">
    <source>
        <dbReference type="Proteomes" id="UP000308713"/>
    </source>
</evidence>
<dbReference type="PANTHER" id="PTHR43583">
    <property type="entry name" value="2-IMINOACETATE SYNTHASE"/>
    <property type="match status" value="1"/>
</dbReference>
<keyword evidence="4" id="KW-0479">Metal-binding</keyword>
<dbReference type="SMART" id="SM00876">
    <property type="entry name" value="BATS"/>
    <property type="match status" value="1"/>
</dbReference>
<dbReference type="InterPro" id="IPR010722">
    <property type="entry name" value="BATS_dom"/>
</dbReference>
<dbReference type="InterPro" id="IPR012726">
    <property type="entry name" value="ThiH"/>
</dbReference>
<dbReference type="InterPro" id="IPR013785">
    <property type="entry name" value="Aldolase_TIM"/>
</dbReference>
<dbReference type="Proteomes" id="UP000308713">
    <property type="component" value="Unassembled WGS sequence"/>
</dbReference>
<dbReference type="NCBIfam" id="TIGR02351">
    <property type="entry name" value="thiH"/>
    <property type="match status" value="1"/>
</dbReference>
<evidence type="ECO:0000256" key="3">
    <source>
        <dbReference type="ARBA" id="ARBA00022691"/>
    </source>
</evidence>
<dbReference type="EMBL" id="VDCS01000001">
    <property type="protein sequence ID" value="TNJ47091.1"/>
    <property type="molecule type" value="Genomic_DNA"/>
</dbReference>
<protein>
    <submittedName>
        <fullName evidence="8">2-iminoacetate synthase ThiH</fullName>
    </submittedName>
</protein>
<evidence type="ECO:0000256" key="4">
    <source>
        <dbReference type="ARBA" id="ARBA00022723"/>
    </source>
</evidence>